<evidence type="ECO:0000313" key="5">
    <source>
        <dbReference type="EMBL" id="GMF14075.1"/>
    </source>
</evidence>
<dbReference type="PROSITE" id="PS00101">
    <property type="entry name" value="HEXAPEP_TRANSFERASES"/>
    <property type="match status" value="1"/>
</dbReference>
<feature type="region of interest" description="Disordered" evidence="3">
    <location>
        <begin position="284"/>
        <end position="422"/>
    </location>
</feature>
<evidence type="ECO:0000259" key="4">
    <source>
        <dbReference type="Pfam" id="PF13720"/>
    </source>
</evidence>
<dbReference type="Pfam" id="PF13720">
    <property type="entry name" value="Acetyltransf_11"/>
    <property type="match status" value="1"/>
</dbReference>
<feature type="compositionally biased region" description="Polar residues" evidence="3">
    <location>
        <begin position="359"/>
        <end position="371"/>
    </location>
</feature>
<feature type="compositionally biased region" description="Polar residues" evidence="3">
    <location>
        <begin position="778"/>
        <end position="790"/>
    </location>
</feature>
<evidence type="ECO:0000313" key="6">
    <source>
        <dbReference type="Proteomes" id="UP001165083"/>
    </source>
</evidence>
<evidence type="ECO:0000256" key="3">
    <source>
        <dbReference type="SAM" id="MobiDB-lite"/>
    </source>
</evidence>
<dbReference type="PROSITE" id="PS50294">
    <property type="entry name" value="WD_REPEATS_REGION"/>
    <property type="match status" value="1"/>
</dbReference>
<organism evidence="5 6">
    <name type="scientific">Phytophthora lilii</name>
    <dbReference type="NCBI Taxonomy" id="2077276"/>
    <lineage>
        <taxon>Eukaryota</taxon>
        <taxon>Sar</taxon>
        <taxon>Stramenopiles</taxon>
        <taxon>Oomycota</taxon>
        <taxon>Peronosporomycetes</taxon>
        <taxon>Peronosporales</taxon>
        <taxon>Peronosporaceae</taxon>
        <taxon>Phytophthora</taxon>
    </lineage>
</organism>
<dbReference type="Pfam" id="PF00132">
    <property type="entry name" value="Hexapep"/>
    <property type="match status" value="1"/>
</dbReference>
<keyword evidence="2" id="KW-0853">WD repeat</keyword>
<gene>
    <name evidence="5" type="ORF">Plil01_000448300</name>
</gene>
<keyword evidence="1" id="KW-0808">Transferase</keyword>
<dbReference type="AlphaFoldDB" id="A0A9W6TFL9"/>
<feature type="repeat" description="WD" evidence="2">
    <location>
        <begin position="887"/>
        <end position="931"/>
    </location>
</feature>
<dbReference type="PANTHER" id="PTHR44499:SF1">
    <property type="entry name" value="JOUBERIN"/>
    <property type="match status" value="1"/>
</dbReference>
<dbReference type="OrthoDB" id="2096344at2759"/>
<dbReference type="InterPro" id="IPR052803">
    <property type="entry name" value="Cilium-Associated_Jouberin"/>
</dbReference>
<dbReference type="InterPro" id="IPR036322">
    <property type="entry name" value="WD40_repeat_dom_sf"/>
</dbReference>
<dbReference type="SUPFAM" id="SSF51161">
    <property type="entry name" value="Trimeric LpxA-like enzymes"/>
    <property type="match status" value="1"/>
</dbReference>
<dbReference type="GO" id="GO:0016740">
    <property type="term" value="F:transferase activity"/>
    <property type="evidence" value="ECO:0007669"/>
    <property type="project" value="UniProtKB-KW"/>
</dbReference>
<dbReference type="GO" id="GO:0036064">
    <property type="term" value="C:ciliary basal body"/>
    <property type="evidence" value="ECO:0007669"/>
    <property type="project" value="TreeGrafter"/>
</dbReference>
<dbReference type="EMBL" id="BSXW01000181">
    <property type="protein sequence ID" value="GMF14075.1"/>
    <property type="molecule type" value="Genomic_DNA"/>
</dbReference>
<comment type="caution">
    <text evidence="5">The sequence shown here is derived from an EMBL/GenBank/DDBJ whole genome shotgun (WGS) entry which is preliminary data.</text>
</comment>
<name>A0A9W6TFL9_9STRA</name>
<protein>
    <submittedName>
        <fullName evidence="5">Unnamed protein product</fullName>
    </submittedName>
</protein>
<accession>A0A9W6TFL9</accession>
<keyword evidence="6" id="KW-1185">Reference proteome</keyword>
<feature type="compositionally biased region" description="Basic and acidic residues" evidence="3">
    <location>
        <begin position="295"/>
        <end position="309"/>
    </location>
</feature>
<dbReference type="InterPro" id="IPR001451">
    <property type="entry name" value="Hexapep"/>
</dbReference>
<evidence type="ECO:0000256" key="2">
    <source>
        <dbReference type="PROSITE-ProRule" id="PRU00221"/>
    </source>
</evidence>
<sequence>MNGGLETSAMTMEPRANEYLSNRFDMRPNSLPTLRDWPSSYPRRSLTLYFVHDGCLCCCSNGSLDAVDVVLEADVRLQSHVVIDGKTRVGSGTVIHPFASLGGEPQDKKHRMFADKESREETLTVGSNCVIREHVTVHGSTSYSEAPTSVGDDCWLLCGAHVAHDSQLGRRVVVSNNVCIAGHVSIGDGAIIGGQVGIKQHVSVGPLAMVGGQSAVDGDVLPYGLVVGNRAKLAGLNLVGLQRCWHLSIPCLDLQLPTVQSWDVSFYRQVCFVLALRLSATPDLDTNLTNQPAMRKNELKLDNPAHDTKTISSKRSPKNRAKERPRKSFMRQHRRASLQAELNDEQQSSQAESPLLQPDDSTPQQSDTPTATKKREKTSRRAGRLPSASQHRPKHNTEDNSGRVDGQHIEQNTIPTARRSSILSWRSRNSTASLVENAPPSSCPLSCQPSACFIGSLNGTISEMHLPLLSKQTKARLNALKAQPNRRQLEITIERSDELPFGAYSHPQVRIHILDRCTGRSLCPPQMTSEGKFWTGLNNNDDWTSKLHAHVDRISFYLLMCGCVMVDTFEWQQALGISVDMPTFLSARMTLLFEILEAKRPTKETRIQRGKRFKLVSTHDEDGDFHKTPPSLSMLEYRRIAWGFFHTITNKGNPTMNSFVLPHVPESSDPEKLYPPNIGDSCGLRVRLFEYQVLTWLDKYQAKLQWGWRKNHPTMPAVFLQYQKRNRVPAPSTLHVQLRAVASAVSPRLAATPEVSATPSMAEATDKGEQEEDIESGNPENGNQDNQEPPTSAFPVNGDAQAMANLASPNCAPADLFDLLAPCKRHTSEPCLIPQRVLCSLATGKRGCSAISFSPCGRYLAAGVSPELGEFVVRVYDVASGELFAVGRGHRGIIYTLEWSTHAGGKPRVLSASSDGTIRLWETPSTNASSPPASPRVSSSRRSRLLSLIFQWHHFPCFVYCATFLPDSKGNVVLTGASDGCVRFRKESSVPNGQPEYGTLQVSSVAIHTICAEAKMGRVFCGDAKGDITVWKRSSRASTLCEYDRIKTISTGQTSITSLNLHPRKPHLLVHTQPNAIFQYELRSYLLLNKSYAGVACESLLVKSAFSPDGKLVISGSEDGVPRLFTSLHGHQLQRGVWGTHFFHGCPVLDVSWSSTAHMAALCSYDDKDSTFVDDSATSSASHSTISLQQLAVDAFRSANQEEAPTGDHSQRLQRALERRQKRLQAKVNSCLEVCVVFSCCLCICAD</sequence>
<dbReference type="PANTHER" id="PTHR44499">
    <property type="entry name" value="JOUBERIN"/>
    <property type="match status" value="1"/>
</dbReference>
<feature type="compositionally biased region" description="Basic residues" evidence="3">
    <location>
        <begin position="315"/>
        <end position="336"/>
    </location>
</feature>
<dbReference type="GO" id="GO:0044458">
    <property type="term" value="P:motile cilium assembly"/>
    <property type="evidence" value="ECO:0007669"/>
    <property type="project" value="TreeGrafter"/>
</dbReference>
<dbReference type="SMART" id="SM00320">
    <property type="entry name" value="WD40"/>
    <property type="match status" value="5"/>
</dbReference>
<feature type="compositionally biased region" description="Basic residues" evidence="3">
    <location>
        <begin position="372"/>
        <end position="383"/>
    </location>
</feature>
<feature type="compositionally biased region" description="Polar residues" evidence="3">
    <location>
        <begin position="409"/>
        <end position="422"/>
    </location>
</feature>
<dbReference type="Gene3D" id="2.130.10.10">
    <property type="entry name" value="YVTN repeat-like/Quinoprotein amine dehydrogenase"/>
    <property type="match status" value="2"/>
</dbReference>
<dbReference type="Pfam" id="PF00400">
    <property type="entry name" value="WD40"/>
    <property type="match status" value="2"/>
</dbReference>
<dbReference type="InterPro" id="IPR011004">
    <property type="entry name" value="Trimer_LpxA-like_sf"/>
</dbReference>
<evidence type="ECO:0000256" key="1">
    <source>
        <dbReference type="ARBA" id="ARBA00022679"/>
    </source>
</evidence>
<dbReference type="InterPro" id="IPR015943">
    <property type="entry name" value="WD40/YVTN_repeat-like_dom_sf"/>
</dbReference>
<dbReference type="Proteomes" id="UP001165083">
    <property type="component" value="Unassembled WGS sequence"/>
</dbReference>
<dbReference type="InterPro" id="IPR029098">
    <property type="entry name" value="Acetyltransf_C"/>
</dbReference>
<dbReference type="SUPFAM" id="SSF50978">
    <property type="entry name" value="WD40 repeat-like"/>
    <property type="match status" value="1"/>
</dbReference>
<feature type="domain" description="UDP N-acetylglucosamine O-acyltransferase C-terminal" evidence="4">
    <location>
        <begin position="219"/>
        <end position="243"/>
    </location>
</feature>
<reference evidence="5" key="1">
    <citation type="submission" date="2023-04" db="EMBL/GenBank/DDBJ databases">
        <title>Phytophthora lilii NBRC 32176.</title>
        <authorList>
            <person name="Ichikawa N."/>
            <person name="Sato H."/>
            <person name="Tonouchi N."/>
        </authorList>
    </citation>
    <scope>NUCLEOTIDE SEQUENCE</scope>
    <source>
        <strain evidence="5">NBRC 32176</strain>
    </source>
</reference>
<dbReference type="Gene3D" id="2.160.10.10">
    <property type="entry name" value="Hexapeptide repeat proteins"/>
    <property type="match status" value="1"/>
</dbReference>
<proteinExistence type="predicted"/>
<dbReference type="InterPro" id="IPR001680">
    <property type="entry name" value="WD40_rpt"/>
</dbReference>
<feature type="compositionally biased region" description="Basic and acidic residues" evidence="3">
    <location>
        <begin position="395"/>
        <end position="408"/>
    </location>
</feature>
<feature type="region of interest" description="Disordered" evidence="3">
    <location>
        <begin position="750"/>
        <end position="797"/>
    </location>
</feature>
<dbReference type="InterPro" id="IPR018357">
    <property type="entry name" value="Hexapep_transf_CS"/>
</dbReference>
<dbReference type="PROSITE" id="PS50082">
    <property type="entry name" value="WD_REPEATS_2"/>
    <property type="match status" value="1"/>
</dbReference>